<evidence type="ECO:0000313" key="9">
    <source>
        <dbReference type="Proteomes" id="UP001316803"/>
    </source>
</evidence>
<keyword evidence="2 4" id="KW-0863">Zinc-finger</keyword>
<evidence type="ECO:0000313" key="8">
    <source>
        <dbReference type="EMBL" id="KAK5948382.1"/>
    </source>
</evidence>
<evidence type="ECO:0000259" key="7">
    <source>
        <dbReference type="PROSITE" id="PS50089"/>
    </source>
</evidence>
<sequence>MSDTCIVCLGDLSTGIDGVAEQSTTLAKSPTAAAENAESAATSPARVLTTTNDNVDNAITSPPELIAHLQPCGHDLHNECLKPWVERANSCPICRASFHLVELTNYIGGDLISSYTVQDKAQVADVDPSMFLEVPDEEEEACQVCGEGDNEDILMYCDGCGKLWHTYCVDVDEVPYTSWFCDNCASERATDPQQRTSRRGRGQVGRRRNRTRGMERRRRVNNATHDDGWNQVWQSVWSGLSLDLDFPFEEDESPATLMRRHRQAVETNRREHEAWERRMRVAELAGAGNSFREIGSTILDDNTTSRRHAARTAPPQESAEEVAAWDAFAEARGDGVQPEPSTTRRRKRKSRTSSPVTAREVSSSPAREVKRRRTSTPAPQPQRRPQAAVRSSPSRRITPQPRPRTVLDSAAPSFLQSLLQEVEDSPGPSGPPSHRPSPRYPASPPAEQQSPRPSSPATSNPSSPRALSATPPPMNGFRPSSPPGLSSTIQPVFPPAGFSPQRSHSPEPRANSPESPPRENGHRALPAPNIARPKPRRPRIPIAAASSSASRARSNETSPTRETVTANKADVQKLVSAALKPHYHEQQISKDEYTRINRDVSRMLYEKIGDFEALDLEGKAKWEKVAGDEVHKAVTALRA</sequence>
<protein>
    <recommendedName>
        <fullName evidence="10">PHD and RING finger domain-containing protein</fullName>
    </recommendedName>
</protein>
<name>A0AAN8IHT0_9EURO</name>
<dbReference type="PROSITE" id="PS01359">
    <property type="entry name" value="ZF_PHD_1"/>
    <property type="match status" value="1"/>
</dbReference>
<dbReference type="InterPro" id="IPR019787">
    <property type="entry name" value="Znf_PHD-finger"/>
</dbReference>
<feature type="region of interest" description="Disordered" evidence="5">
    <location>
        <begin position="295"/>
        <end position="568"/>
    </location>
</feature>
<dbReference type="PANTHER" id="PTHR12618">
    <property type="entry name" value="PHD AND RING FINGER DOMAIN-CONTAINING PROTEIN 1"/>
    <property type="match status" value="1"/>
</dbReference>
<proteinExistence type="predicted"/>
<dbReference type="SMART" id="SM00249">
    <property type="entry name" value="PHD"/>
    <property type="match status" value="1"/>
</dbReference>
<evidence type="ECO:0000256" key="5">
    <source>
        <dbReference type="SAM" id="MobiDB-lite"/>
    </source>
</evidence>
<accession>A0AAN8IHT0</accession>
<dbReference type="InterPro" id="IPR001841">
    <property type="entry name" value="Znf_RING"/>
</dbReference>
<feature type="compositionally biased region" description="Low complexity" evidence="5">
    <location>
        <begin position="540"/>
        <end position="552"/>
    </location>
</feature>
<dbReference type="PROSITE" id="PS50016">
    <property type="entry name" value="ZF_PHD_2"/>
    <property type="match status" value="1"/>
</dbReference>
<keyword evidence="3" id="KW-0862">Zinc</keyword>
<feature type="region of interest" description="Disordered" evidence="5">
    <location>
        <begin position="191"/>
        <end position="220"/>
    </location>
</feature>
<dbReference type="InterPro" id="IPR001965">
    <property type="entry name" value="Znf_PHD"/>
</dbReference>
<dbReference type="Pfam" id="PF13639">
    <property type="entry name" value="zf-RING_2"/>
    <property type="match status" value="1"/>
</dbReference>
<dbReference type="GO" id="GO:0008270">
    <property type="term" value="F:zinc ion binding"/>
    <property type="evidence" value="ECO:0007669"/>
    <property type="project" value="UniProtKB-KW"/>
</dbReference>
<feature type="compositionally biased region" description="Polar residues" evidence="5">
    <location>
        <begin position="555"/>
        <end position="566"/>
    </location>
</feature>
<gene>
    <name evidence="8" type="ORF">OHC33_010556</name>
</gene>
<dbReference type="PROSITE" id="PS50089">
    <property type="entry name" value="ZF_RING_2"/>
    <property type="match status" value="1"/>
</dbReference>
<keyword evidence="1" id="KW-0479">Metal-binding</keyword>
<feature type="domain" description="RING-type" evidence="7">
    <location>
        <begin position="5"/>
        <end position="95"/>
    </location>
</feature>
<reference evidence="8 9" key="1">
    <citation type="submission" date="2022-12" db="EMBL/GenBank/DDBJ databases">
        <title>Genomic features and morphological characterization of a novel Knufia sp. strain isolated from spacecraft assembly facility.</title>
        <authorList>
            <person name="Teixeira M."/>
            <person name="Chander A.M."/>
            <person name="Stajich J.E."/>
            <person name="Venkateswaran K."/>
        </authorList>
    </citation>
    <scope>NUCLEOTIDE SEQUENCE [LARGE SCALE GENOMIC DNA]</scope>
    <source>
        <strain evidence="8 9">FJI-L2-BK-P2</strain>
    </source>
</reference>
<dbReference type="InterPro" id="IPR013083">
    <property type="entry name" value="Znf_RING/FYVE/PHD"/>
</dbReference>
<dbReference type="Proteomes" id="UP001316803">
    <property type="component" value="Unassembled WGS sequence"/>
</dbReference>
<evidence type="ECO:0000256" key="1">
    <source>
        <dbReference type="ARBA" id="ARBA00022723"/>
    </source>
</evidence>
<feature type="domain" description="PHD-type" evidence="6">
    <location>
        <begin position="139"/>
        <end position="187"/>
    </location>
</feature>
<feature type="compositionally biased region" description="Basic residues" evidence="5">
    <location>
        <begin position="196"/>
        <end position="220"/>
    </location>
</feature>
<dbReference type="Gene3D" id="3.30.40.10">
    <property type="entry name" value="Zinc/RING finger domain, C3HC4 (zinc finger)"/>
    <property type="match status" value="2"/>
</dbReference>
<dbReference type="InterPro" id="IPR019786">
    <property type="entry name" value="Zinc_finger_PHD-type_CS"/>
</dbReference>
<dbReference type="InterPro" id="IPR011011">
    <property type="entry name" value="Znf_FYVE_PHD"/>
</dbReference>
<evidence type="ECO:0000256" key="2">
    <source>
        <dbReference type="ARBA" id="ARBA00022771"/>
    </source>
</evidence>
<dbReference type="SUPFAM" id="SSF57850">
    <property type="entry name" value="RING/U-box"/>
    <property type="match status" value="1"/>
</dbReference>
<dbReference type="PANTHER" id="PTHR12618:SF20">
    <property type="entry name" value="PHD AND RING FINGER DOMAIN-CONTAINING PROTEIN 1"/>
    <property type="match status" value="1"/>
</dbReference>
<evidence type="ECO:0008006" key="10">
    <source>
        <dbReference type="Google" id="ProtNLM"/>
    </source>
</evidence>
<dbReference type="EMBL" id="JAKLMC020000048">
    <property type="protein sequence ID" value="KAK5948382.1"/>
    <property type="molecule type" value="Genomic_DNA"/>
</dbReference>
<evidence type="ECO:0000259" key="6">
    <source>
        <dbReference type="PROSITE" id="PS50016"/>
    </source>
</evidence>
<keyword evidence="9" id="KW-1185">Reference proteome</keyword>
<dbReference type="AlphaFoldDB" id="A0AAN8IHT0"/>
<dbReference type="Pfam" id="PF00628">
    <property type="entry name" value="PHD"/>
    <property type="match status" value="1"/>
</dbReference>
<feature type="compositionally biased region" description="Low complexity" evidence="5">
    <location>
        <begin position="450"/>
        <end position="464"/>
    </location>
</feature>
<dbReference type="SUPFAM" id="SSF57903">
    <property type="entry name" value="FYVE/PHD zinc finger"/>
    <property type="match status" value="1"/>
</dbReference>
<dbReference type="SMART" id="SM00184">
    <property type="entry name" value="RING"/>
    <property type="match status" value="2"/>
</dbReference>
<evidence type="ECO:0000256" key="3">
    <source>
        <dbReference type="ARBA" id="ARBA00022833"/>
    </source>
</evidence>
<dbReference type="InterPro" id="IPR047157">
    <property type="entry name" value="PHRF1/Atg35"/>
</dbReference>
<feature type="compositionally biased region" description="Low complexity" evidence="5">
    <location>
        <begin position="375"/>
        <end position="391"/>
    </location>
</feature>
<feature type="compositionally biased region" description="Pro residues" evidence="5">
    <location>
        <begin position="428"/>
        <end position="444"/>
    </location>
</feature>
<evidence type="ECO:0000256" key="4">
    <source>
        <dbReference type="PROSITE-ProRule" id="PRU00175"/>
    </source>
</evidence>
<organism evidence="8 9">
    <name type="scientific">Knufia fluminis</name>
    <dbReference type="NCBI Taxonomy" id="191047"/>
    <lineage>
        <taxon>Eukaryota</taxon>
        <taxon>Fungi</taxon>
        <taxon>Dikarya</taxon>
        <taxon>Ascomycota</taxon>
        <taxon>Pezizomycotina</taxon>
        <taxon>Eurotiomycetes</taxon>
        <taxon>Chaetothyriomycetidae</taxon>
        <taxon>Chaetothyriales</taxon>
        <taxon>Trichomeriaceae</taxon>
        <taxon>Knufia</taxon>
    </lineage>
</organism>
<comment type="caution">
    <text evidence="8">The sequence shown here is derived from an EMBL/GenBank/DDBJ whole genome shotgun (WGS) entry which is preliminary data.</text>
</comment>